<dbReference type="EC" id="3.4.21.4" evidence="11"/>
<evidence type="ECO:0000313" key="15">
    <source>
        <dbReference type="Proteomes" id="UP000694403"/>
    </source>
</evidence>
<dbReference type="InterPro" id="IPR050127">
    <property type="entry name" value="Serine_Proteases_S1"/>
</dbReference>
<sequence>MQQVEKTVIYLGRRYGFVSKFSPLSLTAVGSCEQFSLYKFTLSLCSAQPGTMEIFLFVLLLSATGNCSPHWPLLSPCSNSPRLIPFHPLCLAAAAQLDDDKIIGGYECSPHSQPWQVYFTYGSDNPWCGGSLINEWWIISAAHCYRSTLVAHLGEHDTSADEGTEQHVQVAKAIQFPQYNQRTMNNDIMLVKLAQPARFGAYVQPIPISRSCPVPGTECLVSGWGNLLTSGVQYPDALQCLNVPILSDSACRAAYPGRITRNMFCAGYIEGGKDACQGDSGGPVVYNGELMGVVSWGIGCAQKNFPGVYTTVCNYLSWIEEVIANN</sequence>
<dbReference type="PANTHER" id="PTHR24264">
    <property type="entry name" value="TRYPSIN-RELATED"/>
    <property type="match status" value="1"/>
</dbReference>
<keyword evidence="8" id="KW-0865">Zymogen</keyword>
<dbReference type="InterPro" id="IPR001314">
    <property type="entry name" value="Peptidase_S1A"/>
</dbReference>
<dbReference type="CDD" id="cd00190">
    <property type="entry name" value="Tryp_SPc"/>
    <property type="match status" value="1"/>
</dbReference>
<dbReference type="PANTHER" id="PTHR24264:SF68">
    <property type="entry name" value="TRYPSIN-3-LIKE"/>
    <property type="match status" value="1"/>
</dbReference>
<dbReference type="Proteomes" id="UP000694403">
    <property type="component" value="Unplaced"/>
</dbReference>
<dbReference type="GO" id="GO:0005615">
    <property type="term" value="C:extracellular space"/>
    <property type="evidence" value="ECO:0007669"/>
    <property type="project" value="TreeGrafter"/>
</dbReference>
<comment type="catalytic activity">
    <reaction evidence="10">
        <text>Preferential cleavage: Arg-|-Xaa, Lys-|-Xaa.</text>
        <dbReference type="EC" id="3.4.21.4"/>
    </reaction>
</comment>
<dbReference type="GO" id="GO:0004252">
    <property type="term" value="F:serine-type endopeptidase activity"/>
    <property type="evidence" value="ECO:0007669"/>
    <property type="project" value="UniProtKB-EC"/>
</dbReference>
<dbReference type="InterPro" id="IPR043504">
    <property type="entry name" value="Peptidase_S1_PA_chymotrypsin"/>
</dbReference>
<feature type="domain" description="Peptidase S1" evidence="13">
    <location>
        <begin position="102"/>
        <end position="324"/>
    </location>
</feature>
<proteinExistence type="predicted"/>
<dbReference type="GO" id="GO:0006508">
    <property type="term" value="P:proteolysis"/>
    <property type="evidence" value="ECO:0007669"/>
    <property type="project" value="UniProtKB-KW"/>
</dbReference>
<evidence type="ECO:0000256" key="4">
    <source>
        <dbReference type="ARBA" id="ARBA00022670"/>
    </source>
</evidence>
<evidence type="ECO:0000256" key="1">
    <source>
        <dbReference type="ARBA" id="ARBA00001913"/>
    </source>
</evidence>
<keyword evidence="7 12" id="KW-0720">Serine protease</keyword>
<dbReference type="PRINTS" id="PR00722">
    <property type="entry name" value="CHYMOTRYPSIN"/>
</dbReference>
<dbReference type="InterPro" id="IPR001254">
    <property type="entry name" value="Trypsin_dom"/>
</dbReference>
<evidence type="ECO:0000256" key="8">
    <source>
        <dbReference type="ARBA" id="ARBA00023145"/>
    </source>
</evidence>
<evidence type="ECO:0000256" key="5">
    <source>
        <dbReference type="ARBA" id="ARBA00022757"/>
    </source>
</evidence>
<dbReference type="Ensembl" id="ENSCSRT00000023665.1">
    <property type="protein sequence ID" value="ENSCSRP00000022675.1"/>
    <property type="gene ID" value="ENSCSRG00000016782.1"/>
</dbReference>
<keyword evidence="6 12" id="KW-0378">Hydrolase</keyword>
<keyword evidence="9" id="KW-1015">Disulfide bond</keyword>
<accession>A0A8C3T3K0</accession>
<keyword evidence="5" id="KW-0222">Digestion</keyword>
<reference evidence="14" key="1">
    <citation type="submission" date="2025-08" db="UniProtKB">
        <authorList>
            <consortium name="Ensembl"/>
        </authorList>
    </citation>
    <scope>IDENTIFICATION</scope>
</reference>
<dbReference type="PROSITE" id="PS00135">
    <property type="entry name" value="TRYPSIN_SER"/>
    <property type="match status" value="1"/>
</dbReference>
<evidence type="ECO:0000256" key="6">
    <source>
        <dbReference type="ARBA" id="ARBA00022801"/>
    </source>
</evidence>
<comment type="cofactor">
    <cofactor evidence="1">
        <name>Ca(2+)</name>
        <dbReference type="ChEBI" id="CHEBI:29108"/>
    </cofactor>
</comment>
<evidence type="ECO:0000256" key="12">
    <source>
        <dbReference type="RuleBase" id="RU363034"/>
    </source>
</evidence>
<keyword evidence="3" id="KW-0964">Secreted</keyword>
<dbReference type="FunFam" id="2.40.10.10:FF:000008">
    <property type="entry name" value="Cationic trypsin"/>
    <property type="match status" value="1"/>
</dbReference>
<reference evidence="14" key="2">
    <citation type="submission" date="2025-09" db="UniProtKB">
        <authorList>
            <consortium name="Ensembl"/>
        </authorList>
    </citation>
    <scope>IDENTIFICATION</scope>
</reference>
<evidence type="ECO:0000256" key="3">
    <source>
        <dbReference type="ARBA" id="ARBA00022525"/>
    </source>
</evidence>
<comment type="subcellular location">
    <subcellularLocation>
        <location evidence="2">Secreted</location>
        <location evidence="2">Extracellular space</location>
    </subcellularLocation>
</comment>
<dbReference type="PROSITE" id="PS00134">
    <property type="entry name" value="TRYPSIN_HIS"/>
    <property type="match status" value="1"/>
</dbReference>
<dbReference type="Pfam" id="PF00089">
    <property type="entry name" value="Trypsin"/>
    <property type="match status" value="1"/>
</dbReference>
<dbReference type="GO" id="GO:0007586">
    <property type="term" value="P:digestion"/>
    <property type="evidence" value="ECO:0007669"/>
    <property type="project" value="UniProtKB-KW"/>
</dbReference>
<name>A0A8C3T3K0_CHESE</name>
<dbReference type="InterPro" id="IPR018114">
    <property type="entry name" value="TRYPSIN_HIS"/>
</dbReference>
<keyword evidence="4 12" id="KW-0645">Protease</keyword>
<evidence type="ECO:0000256" key="2">
    <source>
        <dbReference type="ARBA" id="ARBA00004239"/>
    </source>
</evidence>
<dbReference type="InterPro" id="IPR033116">
    <property type="entry name" value="TRYPSIN_SER"/>
</dbReference>
<keyword evidence="15" id="KW-1185">Reference proteome</keyword>
<dbReference type="Gene3D" id="2.40.10.10">
    <property type="entry name" value="Trypsin-like serine proteases"/>
    <property type="match status" value="2"/>
</dbReference>
<evidence type="ECO:0000256" key="11">
    <source>
        <dbReference type="ARBA" id="ARBA00038868"/>
    </source>
</evidence>
<evidence type="ECO:0000259" key="13">
    <source>
        <dbReference type="PROSITE" id="PS50240"/>
    </source>
</evidence>
<dbReference type="FunFam" id="2.40.10.10:FF:000005">
    <property type="entry name" value="Serine protease 37"/>
    <property type="match status" value="1"/>
</dbReference>
<dbReference type="InterPro" id="IPR009003">
    <property type="entry name" value="Peptidase_S1_PA"/>
</dbReference>
<evidence type="ECO:0000313" key="14">
    <source>
        <dbReference type="Ensembl" id="ENSCSRP00000022675.1"/>
    </source>
</evidence>
<evidence type="ECO:0000256" key="10">
    <source>
        <dbReference type="ARBA" id="ARBA00036320"/>
    </source>
</evidence>
<dbReference type="AlphaFoldDB" id="A0A8C3T3K0"/>
<dbReference type="PROSITE" id="PS51257">
    <property type="entry name" value="PROKAR_LIPOPROTEIN"/>
    <property type="match status" value="1"/>
</dbReference>
<dbReference type="SMART" id="SM00020">
    <property type="entry name" value="Tryp_SPc"/>
    <property type="match status" value="1"/>
</dbReference>
<organism evidence="14 15">
    <name type="scientific">Chelydra serpentina</name>
    <name type="common">Snapping turtle</name>
    <name type="synonym">Testudo serpentina</name>
    <dbReference type="NCBI Taxonomy" id="8475"/>
    <lineage>
        <taxon>Eukaryota</taxon>
        <taxon>Metazoa</taxon>
        <taxon>Chordata</taxon>
        <taxon>Craniata</taxon>
        <taxon>Vertebrata</taxon>
        <taxon>Euteleostomi</taxon>
        <taxon>Archelosauria</taxon>
        <taxon>Testudinata</taxon>
        <taxon>Testudines</taxon>
        <taxon>Cryptodira</taxon>
        <taxon>Durocryptodira</taxon>
        <taxon>Americhelydia</taxon>
        <taxon>Chelydroidea</taxon>
        <taxon>Chelydridae</taxon>
        <taxon>Chelydra</taxon>
    </lineage>
</organism>
<evidence type="ECO:0000256" key="7">
    <source>
        <dbReference type="ARBA" id="ARBA00022825"/>
    </source>
</evidence>
<dbReference type="PROSITE" id="PS50240">
    <property type="entry name" value="TRYPSIN_DOM"/>
    <property type="match status" value="1"/>
</dbReference>
<dbReference type="SUPFAM" id="SSF50494">
    <property type="entry name" value="Trypsin-like serine proteases"/>
    <property type="match status" value="1"/>
</dbReference>
<protein>
    <recommendedName>
        <fullName evidence="11">trypsin</fullName>
        <ecNumber evidence="11">3.4.21.4</ecNumber>
    </recommendedName>
</protein>
<evidence type="ECO:0000256" key="9">
    <source>
        <dbReference type="ARBA" id="ARBA00023157"/>
    </source>
</evidence>